<proteinExistence type="inferred from homology"/>
<dbReference type="SUPFAM" id="SSF51735">
    <property type="entry name" value="NAD(P)-binding Rossmann-fold domains"/>
    <property type="match status" value="1"/>
</dbReference>
<dbReference type="NCBIfam" id="TIGR01179">
    <property type="entry name" value="galE"/>
    <property type="match status" value="1"/>
</dbReference>
<dbReference type="InterPro" id="IPR036291">
    <property type="entry name" value="NAD(P)-bd_dom_sf"/>
</dbReference>
<dbReference type="InterPro" id="IPR001509">
    <property type="entry name" value="Epimerase_deHydtase"/>
</dbReference>
<evidence type="ECO:0000256" key="1">
    <source>
        <dbReference type="ARBA" id="ARBA00000083"/>
    </source>
</evidence>
<comment type="subunit">
    <text evidence="10">Homodimer.</text>
</comment>
<dbReference type="GO" id="GO:0003978">
    <property type="term" value="F:UDP-glucose 4-epimerase activity"/>
    <property type="evidence" value="ECO:0007669"/>
    <property type="project" value="UniProtKB-UniRule"/>
</dbReference>
<feature type="domain" description="NAD-dependent epimerase/dehydratase" evidence="11">
    <location>
        <begin position="9"/>
        <end position="259"/>
    </location>
</feature>
<evidence type="ECO:0000256" key="7">
    <source>
        <dbReference type="ARBA" id="ARBA00023027"/>
    </source>
</evidence>
<dbReference type="GO" id="GO:0033499">
    <property type="term" value="P:galactose catabolic process via UDP-galactose, Leloir pathway"/>
    <property type="evidence" value="ECO:0007669"/>
    <property type="project" value="TreeGrafter"/>
</dbReference>
<comment type="catalytic activity">
    <reaction evidence="1 10">
        <text>UDP-alpha-D-glucose = UDP-alpha-D-galactose</text>
        <dbReference type="Rhea" id="RHEA:22168"/>
        <dbReference type="ChEBI" id="CHEBI:58885"/>
        <dbReference type="ChEBI" id="CHEBI:66914"/>
        <dbReference type="EC" id="5.1.3.2"/>
    </reaction>
</comment>
<evidence type="ECO:0000256" key="10">
    <source>
        <dbReference type="RuleBase" id="RU366046"/>
    </source>
</evidence>
<comment type="caution">
    <text evidence="12">The sequence shown here is derived from an EMBL/GenBank/DDBJ whole genome shotgun (WGS) entry which is preliminary data.</text>
</comment>
<sequence length="331" mass="36418">MNLPTNTKVLVTGGAGYIGSHAVRALVAAGHQVTVIDNLVYGHRKALVDDSVTFVEGDLGDSALLTRLFATNRFAAVMHFAAFAYVGESVEDPLKYYQNNLSAPLNLLAVMQEYGCQQFIFSSTCATYGQPEQIPIDEAEKQNPINPYGRSKLMLEQILRDCENAWGLKSVFLRYFNACGASLDGVIGEDHDPETHLIPLVLMAIRGERGELSVFGDDYETPDGTCVRDYIHVEDLAEAHVLALDYLQKEKSSNVFNLGTGSGISVKEILDMAEKVTGQPVPYQIAPRREGDPAILIAKAEKARRELGWTPSRSDIETILRTAWAWKGSYS</sequence>
<dbReference type="PANTHER" id="PTHR43725">
    <property type="entry name" value="UDP-GLUCOSE 4-EPIMERASE"/>
    <property type="match status" value="1"/>
</dbReference>
<keyword evidence="8 10" id="KW-0413">Isomerase</keyword>
<evidence type="ECO:0000313" key="12">
    <source>
        <dbReference type="EMBL" id="MBK1833408.1"/>
    </source>
</evidence>
<keyword evidence="7 10" id="KW-0520">NAD</keyword>
<dbReference type="Gene3D" id="3.40.50.720">
    <property type="entry name" value="NAD(P)-binding Rossmann-like Domain"/>
    <property type="match status" value="1"/>
</dbReference>
<evidence type="ECO:0000256" key="9">
    <source>
        <dbReference type="ARBA" id="ARBA00023277"/>
    </source>
</evidence>
<dbReference type="AlphaFoldDB" id="A0A934RM81"/>
<keyword evidence="13" id="KW-1185">Reference proteome</keyword>
<comment type="cofactor">
    <cofactor evidence="2 10">
        <name>NAD(+)</name>
        <dbReference type="ChEBI" id="CHEBI:57540"/>
    </cofactor>
</comment>
<evidence type="ECO:0000256" key="6">
    <source>
        <dbReference type="ARBA" id="ARBA00018569"/>
    </source>
</evidence>
<accession>A0A934RM81</accession>
<dbReference type="InterPro" id="IPR005886">
    <property type="entry name" value="UDP_G4E"/>
</dbReference>
<organism evidence="12 13">
    <name type="scientific">Roseibacillus ishigakijimensis</name>
    <dbReference type="NCBI Taxonomy" id="454146"/>
    <lineage>
        <taxon>Bacteria</taxon>
        <taxon>Pseudomonadati</taxon>
        <taxon>Verrucomicrobiota</taxon>
        <taxon>Verrucomicrobiia</taxon>
        <taxon>Verrucomicrobiales</taxon>
        <taxon>Verrucomicrobiaceae</taxon>
        <taxon>Roseibacillus</taxon>
    </lineage>
</organism>
<evidence type="ECO:0000256" key="4">
    <source>
        <dbReference type="ARBA" id="ARBA00007637"/>
    </source>
</evidence>
<evidence type="ECO:0000259" key="11">
    <source>
        <dbReference type="Pfam" id="PF01370"/>
    </source>
</evidence>
<dbReference type="Proteomes" id="UP000604083">
    <property type="component" value="Unassembled WGS sequence"/>
</dbReference>
<evidence type="ECO:0000256" key="5">
    <source>
        <dbReference type="ARBA" id="ARBA00013189"/>
    </source>
</evidence>
<protein>
    <recommendedName>
        <fullName evidence="6 10">UDP-glucose 4-epimerase</fullName>
        <ecNumber evidence="5 10">5.1.3.2</ecNumber>
    </recommendedName>
</protein>
<evidence type="ECO:0000256" key="8">
    <source>
        <dbReference type="ARBA" id="ARBA00023235"/>
    </source>
</evidence>
<dbReference type="RefSeq" id="WP_200390842.1">
    <property type="nucleotide sequence ID" value="NZ_JAENIO010000008.1"/>
</dbReference>
<keyword evidence="9 10" id="KW-0119">Carbohydrate metabolism</keyword>
<dbReference type="EMBL" id="JAENIO010000008">
    <property type="protein sequence ID" value="MBK1833408.1"/>
    <property type="molecule type" value="Genomic_DNA"/>
</dbReference>
<evidence type="ECO:0000256" key="2">
    <source>
        <dbReference type="ARBA" id="ARBA00001911"/>
    </source>
</evidence>
<name>A0A934RM81_9BACT</name>
<dbReference type="Pfam" id="PF01370">
    <property type="entry name" value="Epimerase"/>
    <property type="match status" value="1"/>
</dbReference>
<comment type="similarity">
    <text evidence="4 10">Belongs to the NAD(P)-dependent epimerase/dehydratase family.</text>
</comment>
<evidence type="ECO:0000256" key="3">
    <source>
        <dbReference type="ARBA" id="ARBA00004947"/>
    </source>
</evidence>
<dbReference type="CDD" id="cd05247">
    <property type="entry name" value="UDP_G4E_1_SDR_e"/>
    <property type="match status" value="1"/>
</dbReference>
<dbReference type="EC" id="5.1.3.2" evidence="5 10"/>
<comment type="pathway">
    <text evidence="3 10">Carbohydrate metabolism; galactose metabolism.</text>
</comment>
<dbReference type="PANTHER" id="PTHR43725:SF53">
    <property type="entry name" value="UDP-ARABINOSE 4-EPIMERASE 1"/>
    <property type="match status" value="1"/>
</dbReference>
<dbReference type="Gene3D" id="3.90.25.10">
    <property type="entry name" value="UDP-galactose 4-epimerase, domain 1"/>
    <property type="match status" value="1"/>
</dbReference>
<gene>
    <name evidence="12" type="primary">galE</name>
    <name evidence="12" type="ORF">JIN78_04975</name>
</gene>
<evidence type="ECO:0000313" key="13">
    <source>
        <dbReference type="Proteomes" id="UP000604083"/>
    </source>
</evidence>
<reference evidence="12" key="1">
    <citation type="submission" date="2021-01" db="EMBL/GenBank/DDBJ databases">
        <title>Modified the classification status of verrucomicrobia.</title>
        <authorList>
            <person name="Feng X."/>
        </authorList>
    </citation>
    <scope>NUCLEOTIDE SEQUENCE</scope>
    <source>
        <strain evidence="12">KCTC 12986</strain>
    </source>
</reference>